<dbReference type="PANTHER" id="PTHR31109:SF2">
    <property type="entry name" value="RIBOSOME BIOGENESIS PROTEIN SLX9 HOMOLOG"/>
    <property type="match status" value="1"/>
</dbReference>
<gene>
    <name evidence="5" type="ORF">WJX72_003228</name>
</gene>
<name>A0AAW1Q0K9_9CHLO</name>
<dbReference type="GO" id="GO:0030688">
    <property type="term" value="C:preribosome, small subunit precursor"/>
    <property type="evidence" value="ECO:0007669"/>
    <property type="project" value="InterPro"/>
</dbReference>
<dbReference type="PANTHER" id="PTHR31109">
    <property type="entry name" value="PROTEIN FAM207A"/>
    <property type="match status" value="1"/>
</dbReference>
<dbReference type="Proteomes" id="UP001489004">
    <property type="component" value="Unassembled WGS sequence"/>
</dbReference>
<dbReference type="AlphaFoldDB" id="A0AAW1Q0K9"/>
<protein>
    <recommendedName>
        <fullName evidence="7">Ribosome biogenesis protein SLX9</fullName>
    </recommendedName>
</protein>
<feature type="compositionally biased region" description="Basic residues" evidence="4">
    <location>
        <begin position="174"/>
        <end position="183"/>
    </location>
</feature>
<accession>A0AAW1Q0K9</accession>
<evidence type="ECO:0000313" key="6">
    <source>
        <dbReference type="Proteomes" id="UP001489004"/>
    </source>
</evidence>
<feature type="region of interest" description="Disordered" evidence="4">
    <location>
        <begin position="154"/>
        <end position="196"/>
    </location>
</feature>
<feature type="compositionally biased region" description="Basic residues" evidence="4">
    <location>
        <begin position="1"/>
        <end position="15"/>
    </location>
</feature>
<dbReference type="EMBL" id="JALJOR010000006">
    <property type="protein sequence ID" value="KAK9815410.1"/>
    <property type="molecule type" value="Genomic_DNA"/>
</dbReference>
<dbReference type="GO" id="GO:0000462">
    <property type="term" value="P:maturation of SSU-rRNA from tricistronic rRNA transcript (SSU-rRNA, 5.8S rRNA, LSU-rRNA)"/>
    <property type="evidence" value="ECO:0007669"/>
    <property type="project" value="InterPro"/>
</dbReference>
<evidence type="ECO:0000256" key="2">
    <source>
        <dbReference type="ARBA" id="ARBA00011022"/>
    </source>
</evidence>
<evidence type="ECO:0000256" key="3">
    <source>
        <dbReference type="ARBA" id="ARBA00023242"/>
    </source>
</evidence>
<evidence type="ECO:0000256" key="1">
    <source>
        <dbReference type="ARBA" id="ARBA00004604"/>
    </source>
</evidence>
<dbReference type="Pfam" id="PF15341">
    <property type="entry name" value="SLX9"/>
    <property type="match status" value="1"/>
</dbReference>
<reference evidence="5 6" key="1">
    <citation type="journal article" date="2024" name="Nat. Commun.">
        <title>Phylogenomics reveals the evolutionary origins of lichenization in chlorophyte algae.</title>
        <authorList>
            <person name="Puginier C."/>
            <person name="Libourel C."/>
            <person name="Otte J."/>
            <person name="Skaloud P."/>
            <person name="Haon M."/>
            <person name="Grisel S."/>
            <person name="Petersen M."/>
            <person name="Berrin J.G."/>
            <person name="Delaux P.M."/>
            <person name="Dal Grande F."/>
            <person name="Keller J."/>
        </authorList>
    </citation>
    <scope>NUCLEOTIDE SEQUENCE [LARGE SCALE GENOMIC DNA]</scope>
    <source>
        <strain evidence="5 6">SAG 2043</strain>
    </source>
</reference>
<dbReference type="GO" id="GO:0005730">
    <property type="term" value="C:nucleolus"/>
    <property type="evidence" value="ECO:0007669"/>
    <property type="project" value="UniProtKB-SubCell"/>
</dbReference>
<organism evidence="5 6">
    <name type="scientific">[Myrmecia] bisecta</name>
    <dbReference type="NCBI Taxonomy" id="41462"/>
    <lineage>
        <taxon>Eukaryota</taxon>
        <taxon>Viridiplantae</taxon>
        <taxon>Chlorophyta</taxon>
        <taxon>core chlorophytes</taxon>
        <taxon>Trebouxiophyceae</taxon>
        <taxon>Trebouxiales</taxon>
        <taxon>Trebouxiaceae</taxon>
        <taxon>Myrmecia</taxon>
    </lineage>
</organism>
<comment type="caution">
    <text evidence="5">The sequence shown here is derived from an EMBL/GenBank/DDBJ whole genome shotgun (WGS) entry which is preliminary data.</text>
</comment>
<evidence type="ECO:0000256" key="4">
    <source>
        <dbReference type="SAM" id="MobiDB-lite"/>
    </source>
</evidence>
<sequence length="196" mass="21404">MVKKKLGGSRGRKVPKASQQDAKADKPQKGTELQGPSPPVHIRKKVARRVRFFEKVAASNPLGARGTIQKKQKRRRQPSAALADLSTLADSLGEAANKLTTKADKKQKGLGVGGCKARTRITADETARLQQVLAHPHFKANPIAAITNHLTAMLPPVPEPAKPKTPSAQELKEKRRQRKHTKRLAATAQDMEDDDL</sequence>
<evidence type="ECO:0008006" key="7">
    <source>
        <dbReference type="Google" id="ProtNLM"/>
    </source>
</evidence>
<keyword evidence="6" id="KW-1185">Reference proteome</keyword>
<dbReference type="GO" id="GO:0030686">
    <property type="term" value="C:90S preribosome"/>
    <property type="evidence" value="ECO:0007669"/>
    <property type="project" value="InterPro"/>
</dbReference>
<dbReference type="InterPro" id="IPR028160">
    <property type="entry name" value="Slx9-like"/>
</dbReference>
<proteinExistence type="inferred from homology"/>
<keyword evidence="3" id="KW-0539">Nucleus</keyword>
<comment type="similarity">
    <text evidence="2">Belongs to the SLX9 family.</text>
</comment>
<evidence type="ECO:0000313" key="5">
    <source>
        <dbReference type="EMBL" id="KAK9815410.1"/>
    </source>
</evidence>
<feature type="region of interest" description="Disordered" evidence="4">
    <location>
        <begin position="1"/>
        <end position="46"/>
    </location>
</feature>
<comment type="subcellular location">
    <subcellularLocation>
        <location evidence="1">Nucleus</location>
        <location evidence="1">Nucleolus</location>
    </subcellularLocation>
</comment>